<dbReference type="PROSITE" id="PS51340">
    <property type="entry name" value="MOSC"/>
    <property type="match status" value="1"/>
</dbReference>
<evidence type="ECO:0000313" key="2">
    <source>
        <dbReference type="EMBL" id="QKX51527.1"/>
    </source>
</evidence>
<sequence>MKNFTKATIHNLSIGTPKTLKYGNGKEMQSAIEKQAVGRVFLAKEGFHGDQVADLKHHGGPERAVCIYPAEHYPLWEQEFQKTLPPATFGENLTVSGMLEQDVYIGDIFRVGEAIIQVTQGRVPCQTIDRRLEMTPLMKRMVKTGFTGYLCRVIEEGEIRADSDIELVESHPEQISVLYTNEVNFHRAKDIEAMTKILKVDALAEEWRKHFEKRLEKLTASR</sequence>
<dbReference type="Proteomes" id="UP000509222">
    <property type="component" value="Chromosome"/>
</dbReference>
<dbReference type="PANTHER" id="PTHR30212:SF2">
    <property type="entry name" value="PROTEIN YIIM"/>
    <property type="match status" value="1"/>
</dbReference>
<evidence type="ECO:0000259" key="1">
    <source>
        <dbReference type="PROSITE" id="PS51340"/>
    </source>
</evidence>
<feature type="domain" description="MOSC" evidence="1">
    <location>
        <begin position="34"/>
        <end position="168"/>
    </location>
</feature>
<dbReference type="InterPro" id="IPR005302">
    <property type="entry name" value="MoCF_Sase_C"/>
</dbReference>
<dbReference type="RefSeq" id="WP_176294744.1">
    <property type="nucleotide sequence ID" value="NZ_CP051177.1"/>
</dbReference>
<proteinExistence type="predicted"/>
<reference evidence="2 3" key="1">
    <citation type="submission" date="2020-04" db="EMBL/GenBank/DDBJ databases">
        <authorList>
            <person name="Pajer P."/>
            <person name="Broz P."/>
        </authorList>
    </citation>
    <scope>NUCLEOTIDE SEQUENCE [LARGE SCALE GENOMIC DNA]</scope>
    <source>
        <strain evidence="3">NRL-ATB46093</strain>
    </source>
</reference>
<dbReference type="SUPFAM" id="SSF50800">
    <property type="entry name" value="PK beta-barrel domain-like"/>
    <property type="match status" value="1"/>
</dbReference>
<dbReference type="GO" id="GO:0030151">
    <property type="term" value="F:molybdenum ion binding"/>
    <property type="evidence" value="ECO:0007669"/>
    <property type="project" value="InterPro"/>
</dbReference>
<dbReference type="Pfam" id="PF03473">
    <property type="entry name" value="MOSC"/>
    <property type="match status" value="1"/>
</dbReference>
<dbReference type="PANTHER" id="PTHR30212">
    <property type="entry name" value="PROTEIN YIIM"/>
    <property type="match status" value="1"/>
</dbReference>
<protein>
    <submittedName>
        <fullName evidence="2">MOSC domain-containing protein</fullName>
    </submittedName>
</protein>
<dbReference type="AlphaFoldDB" id="A0A7H8QC27"/>
<organism evidence="2 3">
    <name type="scientific">Planococcus glaciei</name>
    <dbReference type="NCBI Taxonomy" id="459472"/>
    <lineage>
        <taxon>Bacteria</taxon>
        <taxon>Bacillati</taxon>
        <taxon>Bacillota</taxon>
        <taxon>Bacilli</taxon>
        <taxon>Bacillales</taxon>
        <taxon>Caryophanaceae</taxon>
        <taxon>Planococcus</taxon>
    </lineage>
</organism>
<gene>
    <name evidence="2" type="ORF">HF394_13695</name>
</gene>
<name>A0A7H8QC27_9BACL</name>
<dbReference type="InterPro" id="IPR052353">
    <property type="entry name" value="Benzoxazolinone_Detox_Enz"/>
</dbReference>
<dbReference type="EMBL" id="CP051177">
    <property type="protein sequence ID" value="QKX51527.1"/>
    <property type="molecule type" value="Genomic_DNA"/>
</dbReference>
<accession>A0A7H8QC27</accession>
<dbReference type="InterPro" id="IPR005163">
    <property type="entry name" value="Tri_helical_YiiM-like"/>
</dbReference>
<evidence type="ECO:0000313" key="3">
    <source>
        <dbReference type="Proteomes" id="UP000509222"/>
    </source>
</evidence>
<keyword evidence="3" id="KW-1185">Reference proteome</keyword>
<dbReference type="InterPro" id="IPR011037">
    <property type="entry name" value="Pyrv_Knase-like_insert_dom_sf"/>
</dbReference>
<dbReference type="GO" id="GO:0003824">
    <property type="term" value="F:catalytic activity"/>
    <property type="evidence" value="ECO:0007669"/>
    <property type="project" value="InterPro"/>
</dbReference>
<reference evidence="3" key="2">
    <citation type="submission" date="2020-06" db="EMBL/GenBank/DDBJ databases">
        <title>Isolation of Planomicrobium glaciei.</title>
        <authorList>
            <person name="Malisova L."/>
            <person name="Safrankova R."/>
            <person name="Jakubu V."/>
            <person name="Spanelova P."/>
        </authorList>
    </citation>
    <scope>NUCLEOTIDE SEQUENCE [LARGE SCALE GENOMIC DNA]</scope>
    <source>
        <strain evidence="3">NRL-ATB46093</strain>
    </source>
</reference>
<dbReference type="GO" id="GO:0030170">
    <property type="term" value="F:pyridoxal phosphate binding"/>
    <property type="evidence" value="ECO:0007669"/>
    <property type="project" value="InterPro"/>
</dbReference>
<dbReference type="Pfam" id="PF03475">
    <property type="entry name" value="YiiM_3-alpha"/>
    <property type="match status" value="1"/>
</dbReference>
<dbReference type="Gene3D" id="2.40.33.20">
    <property type="entry name" value="PK beta-barrel domain-like"/>
    <property type="match status" value="1"/>
</dbReference>